<sequence>MEVYLGSYSGTGVHCGSALLRGAWLAMTHLVTISRVAPA</sequence>
<reference evidence="1 2" key="1">
    <citation type="submission" date="2018-02" db="EMBL/GenBank/DDBJ databases">
        <title>FDA/CDC Antimicrobial Resistant Isolate Bank Genome Sequencing.</title>
        <authorList>
            <person name="Benahmed F.H."/>
            <person name="Lutgring J.D."/>
            <person name="Yoo B."/>
            <person name="Machado M."/>
            <person name="Brown A."/>
            <person name="McAllister G."/>
            <person name="Perry A."/>
            <person name="Halpin A.L."/>
            <person name="Vavikolanu K."/>
            <person name="Ott S."/>
            <person name="Zhao X."/>
            <person name="Tallon L.J."/>
            <person name="Sadzewicz L."/>
            <person name="Aluvathingal J."/>
            <person name="Nadendla S."/>
            <person name="Voskania-kordi A."/>
            <person name="Simonyan V."/>
            <person name="Patel J."/>
            <person name="Shawar R.M."/>
        </authorList>
    </citation>
    <scope>NUCLEOTIDE SEQUENCE [LARGE SCALE GENOMIC DNA]</scope>
    <source>
        <strain evidence="1 2">AR_0356</strain>
    </source>
</reference>
<keyword evidence="2" id="KW-1185">Reference proteome</keyword>
<dbReference type="EMBL" id="CP027169">
    <property type="protein sequence ID" value="AVK08068.1"/>
    <property type="molecule type" value="Genomic_DNA"/>
</dbReference>
<proteinExistence type="predicted"/>
<organism evidence="1 2">
    <name type="scientific">Pseudomonas paraeruginosa</name>
    <dbReference type="NCBI Taxonomy" id="2994495"/>
    <lineage>
        <taxon>Bacteria</taxon>
        <taxon>Pseudomonadati</taxon>
        <taxon>Pseudomonadota</taxon>
        <taxon>Gammaproteobacteria</taxon>
        <taxon>Pseudomonadales</taxon>
        <taxon>Pseudomonadaceae</taxon>
        <taxon>Pseudomonas</taxon>
    </lineage>
</organism>
<evidence type="ECO:0000313" key="1">
    <source>
        <dbReference type="EMBL" id="AVK08068.1"/>
    </source>
</evidence>
<name>A0A2R3J1L6_9PSED</name>
<protein>
    <submittedName>
        <fullName evidence="1">Uncharacterized protein</fullName>
    </submittedName>
</protein>
<accession>A0A2R3J1L6</accession>
<dbReference type="AlphaFoldDB" id="A0A2R3J1L6"/>
<dbReference type="Proteomes" id="UP000238390">
    <property type="component" value="Chromosome"/>
</dbReference>
<evidence type="ECO:0000313" key="2">
    <source>
        <dbReference type="Proteomes" id="UP000238390"/>
    </source>
</evidence>
<gene>
    <name evidence="1" type="ORF">CSB93_4260</name>
</gene>